<feature type="transmembrane region" description="Helical" evidence="1">
    <location>
        <begin position="177"/>
        <end position="197"/>
    </location>
</feature>
<dbReference type="EMBL" id="ANPB02000010">
    <property type="protein sequence ID" value="KAF4474942.1"/>
    <property type="molecule type" value="Genomic_DNA"/>
</dbReference>
<name>A0A7J6IFM0_COLFN</name>
<dbReference type="RefSeq" id="XP_031876564.2">
    <property type="nucleotide sequence ID" value="XM_032027018.2"/>
</dbReference>
<evidence type="ECO:0000256" key="1">
    <source>
        <dbReference type="SAM" id="Phobius"/>
    </source>
</evidence>
<reference evidence="2 3" key="1">
    <citation type="submission" date="2012-08" db="EMBL/GenBank/DDBJ databases">
        <authorList>
            <person name="Gan P.H.P."/>
            <person name="Ikeda K."/>
            <person name="Irieda H."/>
            <person name="Narusaka M."/>
            <person name="O'Connell R.J."/>
            <person name="Narusaka Y."/>
            <person name="Takano Y."/>
            <person name="Kubo Y."/>
            <person name="Shirasu K."/>
        </authorList>
    </citation>
    <scope>NUCLEOTIDE SEQUENCE [LARGE SCALE GENOMIC DNA]</scope>
    <source>
        <strain evidence="2 3">Nara gc5</strain>
    </source>
</reference>
<feature type="transmembrane region" description="Helical" evidence="1">
    <location>
        <begin position="209"/>
        <end position="227"/>
    </location>
</feature>
<protein>
    <submittedName>
        <fullName evidence="2">Uncharacterized protein</fullName>
    </submittedName>
</protein>
<accession>A0A7J6IFM0</accession>
<organism evidence="2 3">
    <name type="scientific">Colletotrichum fructicola (strain Nara gc5)</name>
    <name type="common">Anthracnose fungus</name>
    <name type="synonym">Colletotrichum gloeosporioides (strain Nara gc5)</name>
    <dbReference type="NCBI Taxonomy" id="1213859"/>
    <lineage>
        <taxon>Eukaryota</taxon>
        <taxon>Fungi</taxon>
        <taxon>Dikarya</taxon>
        <taxon>Ascomycota</taxon>
        <taxon>Pezizomycotina</taxon>
        <taxon>Sordariomycetes</taxon>
        <taxon>Hypocreomycetidae</taxon>
        <taxon>Glomerellales</taxon>
        <taxon>Glomerellaceae</taxon>
        <taxon>Colletotrichum</taxon>
        <taxon>Colletotrichum gloeosporioides species complex</taxon>
    </lineage>
</organism>
<dbReference type="AlphaFoldDB" id="A0A7J6IFM0"/>
<comment type="caution">
    <text evidence="2">The sequence shown here is derived from an EMBL/GenBank/DDBJ whole genome shotgun (WGS) entry which is preliminary data.</text>
</comment>
<feature type="transmembrane region" description="Helical" evidence="1">
    <location>
        <begin position="58"/>
        <end position="86"/>
    </location>
</feature>
<keyword evidence="1" id="KW-0472">Membrane</keyword>
<keyword evidence="1" id="KW-0812">Transmembrane</keyword>
<feature type="transmembrane region" description="Helical" evidence="1">
    <location>
        <begin position="233"/>
        <end position="253"/>
    </location>
</feature>
<keyword evidence="1" id="KW-1133">Transmembrane helix</keyword>
<proteinExistence type="predicted"/>
<sequence>MARTSWAWNTPFNIASIVVCSIVGIAFIAGLIINASARIGVLLGQSRTRRQHVSGASLLLVGYLVLIGPILAYYVVVACLFLALLVPGLIFYLVSKKCIEPHWGPFLSTLHTSASDILRLVNEPAGAIIKYWERCTIRLVNGEIPPSKSSIDGVPLSDMPRAESGTMPLSRKEVQSFVAFGVVLGSVAVLATFLVASRRLKRNYENANLVTLQFLTALFLLVIGYFILLWPTLIYYIAAVCFFIIFIVSSLVIKALRKLACPSWTDREDNSRRQLFSAAGRPPAVVWDYYTYYVVYAVGGGWHGPQKEPSDRGSVNAAELSTLPSTGNEGAKLNDLGGSETADGWLTVRLVTHAAFYLIKDLTQMGNFGYQKLRLHRDH</sequence>
<evidence type="ECO:0000313" key="3">
    <source>
        <dbReference type="Proteomes" id="UP000011096"/>
    </source>
</evidence>
<dbReference type="Proteomes" id="UP000011096">
    <property type="component" value="Unassembled WGS sequence"/>
</dbReference>
<evidence type="ECO:0000313" key="2">
    <source>
        <dbReference type="EMBL" id="KAF4474942.1"/>
    </source>
</evidence>
<reference evidence="2 3" key="2">
    <citation type="submission" date="2020-04" db="EMBL/GenBank/DDBJ databases">
        <title>Genome sequencing and assembly of multiple isolates from the Colletotrichum gloeosporioides species complex.</title>
        <authorList>
            <person name="Gan P."/>
            <person name="Shirasu K."/>
        </authorList>
    </citation>
    <scope>NUCLEOTIDE SEQUENCE [LARGE SCALE GENOMIC DNA]</scope>
    <source>
        <strain evidence="2 3">Nara gc5</strain>
    </source>
</reference>
<gene>
    <name evidence="2" type="ORF">CGGC5_v016466</name>
</gene>
<dbReference type="InParanoid" id="A0A7J6IFM0"/>
<dbReference type="OrthoDB" id="4846858at2759"/>
<feature type="transmembrane region" description="Helical" evidence="1">
    <location>
        <begin position="12"/>
        <end position="37"/>
    </location>
</feature>
<dbReference type="GeneID" id="43611148"/>
<keyword evidence="3" id="KW-1185">Reference proteome</keyword>